<dbReference type="AlphaFoldDB" id="A0A5C6VAN9"/>
<comment type="caution">
    <text evidence="2">The sequence shown here is derived from an EMBL/GenBank/DDBJ whole genome shotgun (WGS) entry which is preliminary data.</text>
</comment>
<organism evidence="2 3">
    <name type="scientific">Paraburkholderia azotifigens</name>
    <dbReference type="NCBI Taxonomy" id="2057004"/>
    <lineage>
        <taxon>Bacteria</taxon>
        <taxon>Pseudomonadati</taxon>
        <taxon>Pseudomonadota</taxon>
        <taxon>Betaproteobacteria</taxon>
        <taxon>Burkholderiales</taxon>
        <taxon>Burkholderiaceae</taxon>
        <taxon>Paraburkholderia</taxon>
    </lineage>
</organism>
<dbReference type="Proteomes" id="UP000321776">
    <property type="component" value="Unassembled WGS sequence"/>
</dbReference>
<dbReference type="EMBL" id="VOQS01000003">
    <property type="protein sequence ID" value="TXC82453.1"/>
    <property type="molecule type" value="Genomic_DNA"/>
</dbReference>
<dbReference type="RefSeq" id="WP_147235082.1">
    <property type="nucleotide sequence ID" value="NZ_VOQS01000003.1"/>
</dbReference>
<reference evidence="2 3" key="1">
    <citation type="journal article" date="2018" name="Int. J. Syst. Evol. Microbiol.">
        <title>Paraburkholderia azotifigens sp. nov., a nitrogen-fixing bacterium isolated from paddy soil.</title>
        <authorList>
            <person name="Choi G.M."/>
            <person name="Im W.T."/>
        </authorList>
    </citation>
    <scope>NUCLEOTIDE SEQUENCE [LARGE SCALE GENOMIC DNA]</scope>
    <source>
        <strain evidence="2 3">NF 2-5-3</strain>
    </source>
</reference>
<dbReference type="InterPro" id="IPR009492">
    <property type="entry name" value="TniQ"/>
</dbReference>
<evidence type="ECO:0000313" key="2">
    <source>
        <dbReference type="EMBL" id="TXC82453.1"/>
    </source>
</evidence>
<gene>
    <name evidence="2" type="ORF">FRZ40_18445</name>
</gene>
<evidence type="ECO:0000259" key="1">
    <source>
        <dbReference type="Pfam" id="PF06527"/>
    </source>
</evidence>
<dbReference type="Pfam" id="PF06527">
    <property type="entry name" value="TniQ"/>
    <property type="match status" value="1"/>
</dbReference>
<sequence length="758" mass="85195">MLVRTPPHALTESLLGYVLRVSETNGYETPWHILRYAGLLQAEMSTPSFPVAKLASILGRPPEALHDISYVASVGAERGFVILGHHLGGSFTFRPLRLRRPALCPECVSDRGFIEAFFDLSLVVACPVHGRELLFRCEVCEQQLSHFRPGLLVCKCGATLLGQCRRDVSDRVIALMAVLKANLERTHVPSGTPVQGLPVQNLLGMPLRSLLVHLPKFSQFNRPAADSISLEAVDGVAEALEDWPHGFHRFLRRHGQSRDAPTFHKRFEKFSESFFGVPQTRREYGWLHTQFLEFGMMHANGSIVDPRTIPGRVHKRRFVSLRDLSKRIGHDVRSLEAWSRKGLVDVTSMRNGASRRFIVDLEAISLPPRPEKTDILGKREAAAWLGMPLSVLTRLRNHGHFKVFHHLEFRTGYHQADLEAFRKQLLAPSPKIEHAALPELVVSLKQMLSTSRLHSVEHKTQLVIAYLDGRFLSVGRTGETIADIYFEKRRVAALAAASRAVIARGTLTHAQAAQAIGCNVSLIPGLLARNFLKKTEVTKRFGIDATSVESFAHRYVQLSNCASDWDTSSLRLKRICRHAHVRVFHVPHRANGEVPFISRRDIQSLHDALNLENSYQSSKAPREIGPDPIVLLRRYLANLSYSNEPLPWRDGQPNKMAIAKACGFDRDVFYSNAKAIKILLTFARGERKRRTAAGNSADSSIARLRSYLDQLKRDGKDLPSHGGHLNKRKIAESAGVNRNLFYNSVEALQMLEIFRRRA</sequence>
<feature type="domain" description="TniQ" evidence="1">
    <location>
        <begin position="6"/>
        <end position="133"/>
    </location>
</feature>
<name>A0A5C6VAN9_9BURK</name>
<proteinExistence type="predicted"/>
<protein>
    <recommendedName>
        <fullName evidence="1">TniQ domain-containing protein</fullName>
    </recommendedName>
</protein>
<evidence type="ECO:0000313" key="3">
    <source>
        <dbReference type="Proteomes" id="UP000321776"/>
    </source>
</evidence>
<accession>A0A5C6VAN9</accession>